<name>A0A4R7BQL4_9HYPH</name>
<evidence type="ECO:0000259" key="3">
    <source>
        <dbReference type="SMART" id="SM01008"/>
    </source>
</evidence>
<dbReference type="PANTHER" id="PTHR11908:SF132">
    <property type="entry name" value="ALDEHYDE OXIDASE 1-RELATED"/>
    <property type="match status" value="1"/>
</dbReference>
<proteinExistence type="predicted"/>
<dbReference type="SUPFAM" id="SSF54665">
    <property type="entry name" value="CO dehydrogenase molybdoprotein N-domain-like"/>
    <property type="match status" value="1"/>
</dbReference>
<dbReference type="InterPro" id="IPR036856">
    <property type="entry name" value="Ald_Oxase/Xan_DH_a/b_sf"/>
</dbReference>
<dbReference type="InterPro" id="IPR046867">
    <property type="entry name" value="AldOxase/xan_DH_MoCoBD2"/>
</dbReference>
<dbReference type="OrthoDB" id="9758509at2"/>
<dbReference type="SUPFAM" id="SSF56003">
    <property type="entry name" value="Molybdenum cofactor-binding domain"/>
    <property type="match status" value="1"/>
</dbReference>
<dbReference type="Gene3D" id="3.30.365.10">
    <property type="entry name" value="Aldehyde oxidase/xanthine dehydrogenase, molybdopterin binding domain"/>
    <property type="match status" value="4"/>
</dbReference>
<dbReference type="Pfam" id="PF01315">
    <property type="entry name" value="Ald_Xan_dh_C"/>
    <property type="match status" value="2"/>
</dbReference>
<sequence>MSETGIGARVQRLEDRRFITGRGRYTDDINRPGQAHAYFLRSPHPHARIRAIDIADAETAPGVVAIFTGRDIKKFAPDSDDLLDEDIGGLICGWMIHSKDGSPMKAGAHPALAKDVVRYVGDHVAVVVAETLRQAQDAAERIVVDYEELPSVTHTAKARDAGQPEVHEGIARNTVFEWELGDKAGTEAAFGTAAHVTTIDLTNNRLVPNPMEPRAAIGEYEEGDDAFTLHTTSQNPHVARLIISAFVGLAPEHKLRVVAPDVGGGFGSKIFVYAEEVICLWAARRLKRPVKWASDRTEAFLCDAHGRDHVTRAQLATDRDGRITGLRVHTIANLGAYLSTFASSVPTYLYATLLSGQYAIPAIYAEVDAVYTNTAPVDAYRGAGRPEATFVVERLVEVAAREIGMDPVAFRRKNFVTSFPHQTPVIMAYDAGDYDAALTKALSLHDYDGYAGRKAESRAAGKLRGIGFSAYIEACGIAPSQAVGSLGAGVGLWESAEVRVNPTGNIEVLTGSHSHGQGHETTFAQLVSHRLGVPIETVKIVHGDTDKVQFGMGTYGSRSGAVGMSAINKALEKIVAKGKKVAAHVMEASEGDIEFKDGQFRVAGTDKSLAFGDMALQAYIAHKFSGQDLEPGLKEGAFWDPTNFTFPAGVHICELEIDPETGVTTIERWTAVDDFGNVINPMIVEGQVHGGIAQGVGQALLEGAHYDAEGQLVTASFMDYCMPRAHDFPTFEVGMTVTECPSNPLGMKGCGEAGAIAAPPAVINALTEALGHENVAMPATPAAIWKAAQGLQRMAAE</sequence>
<evidence type="ECO:0000313" key="4">
    <source>
        <dbReference type="EMBL" id="TDR87954.1"/>
    </source>
</evidence>
<evidence type="ECO:0000313" key="5">
    <source>
        <dbReference type="Proteomes" id="UP000295122"/>
    </source>
</evidence>
<comment type="caution">
    <text evidence="4">The sequence shown here is derived from an EMBL/GenBank/DDBJ whole genome shotgun (WGS) entry which is preliminary data.</text>
</comment>
<dbReference type="InterPro" id="IPR008274">
    <property type="entry name" value="AldOxase/xan_DH_MoCoBD1"/>
</dbReference>
<reference evidence="4 5" key="1">
    <citation type="submission" date="2019-03" db="EMBL/GenBank/DDBJ databases">
        <title>Genomic Encyclopedia of Type Strains, Phase IV (KMG-IV): sequencing the most valuable type-strain genomes for metagenomic binning, comparative biology and taxonomic classification.</title>
        <authorList>
            <person name="Goeker M."/>
        </authorList>
    </citation>
    <scope>NUCLEOTIDE SEQUENCE [LARGE SCALE GENOMIC DNA]</scope>
    <source>
        <strain evidence="4 5">DSM 25903</strain>
    </source>
</reference>
<dbReference type="AlphaFoldDB" id="A0A4R7BQL4"/>
<keyword evidence="1" id="KW-0500">Molybdenum</keyword>
<dbReference type="GO" id="GO:0005506">
    <property type="term" value="F:iron ion binding"/>
    <property type="evidence" value="ECO:0007669"/>
    <property type="project" value="InterPro"/>
</dbReference>
<dbReference type="EMBL" id="SNZR01000015">
    <property type="protein sequence ID" value="TDR87954.1"/>
    <property type="molecule type" value="Genomic_DNA"/>
</dbReference>
<protein>
    <submittedName>
        <fullName evidence="4">Carbon-monoxide dehydrogenase large subunit</fullName>
    </submittedName>
</protein>
<dbReference type="Pfam" id="PF02738">
    <property type="entry name" value="MoCoBD_1"/>
    <property type="match status" value="1"/>
</dbReference>
<evidence type="ECO:0000256" key="1">
    <source>
        <dbReference type="ARBA" id="ARBA00022505"/>
    </source>
</evidence>
<gene>
    <name evidence="4" type="ORF">EV668_3818</name>
</gene>
<keyword evidence="2" id="KW-0560">Oxidoreductase</keyword>
<dbReference type="InterPro" id="IPR016208">
    <property type="entry name" value="Ald_Oxase/xanthine_DH-like"/>
</dbReference>
<dbReference type="PANTHER" id="PTHR11908">
    <property type="entry name" value="XANTHINE DEHYDROGENASE"/>
    <property type="match status" value="1"/>
</dbReference>
<dbReference type="InterPro" id="IPR000674">
    <property type="entry name" value="Ald_Oxase/Xan_DH_a/b"/>
</dbReference>
<dbReference type="InterPro" id="IPR037165">
    <property type="entry name" value="AldOxase/xan_DH_Mopterin-bd_sf"/>
</dbReference>
<feature type="domain" description="Aldehyde oxidase/xanthine dehydrogenase a/b hammerhead" evidence="3">
    <location>
        <begin position="20"/>
        <end position="150"/>
    </location>
</feature>
<accession>A0A4R7BQL4</accession>
<dbReference type="RefSeq" id="WP_133773026.1">
    <property type="nucleotide sequence ID" value="NZ_SNZR01000015.1"/>
</dbReference>
<dbReference type="Gene3D" id="3.90.1170.50">
    <property type="entry name" value="Aldehyde oxidase/xanthine dehydrogenase, a/b hammerhead"/>
    <property type="match status" value="1"/>
</dbReference>
<evidence type="ECO:0000256" key="2">
    <source>
        <dbReference type="ARBA" id="ARBA00023002"/>
    </source>
</evidence>
<keyword evidence="5" id="KW-1185">Reference proteome</keyword>
<organism evidence="4 5">
    <name type="scientific">Enterovirga rhinocerotis</name>
    <dbReference type="NCBI Taxonomy" id="1339210"/>
    <lineage>
        <taxon>Bacteria</taxon>
        <taxon>Pseudomonadati</taxon>
        <taxon>Pseudomonadota</taxon>
        <taxon>Alphaproteobacteria</taxon>
        <taxon>Hyphomicrobiales</taxon>
        <taxon>Methylobacteriaceae</taxon>
        <taxon>Enterovirga</taxon>
    </lineage>
</organism>
<dbReference type="GO" id="GO:0016491">
    <property type="term" value="F:oxidoreductase activity"/>
    <property type="evidence" value="ECO:0007669"/>
    <property type="project" value="UniProtKB-KW"/>
</dbReference>
<dbReference type="SMART" id="SM01008">
    <property type="entry name" value="Ald_Xan_dh_C"/>
    <property type="match status" value="1"/>
</dbReference>
<dbReference type="Proteomes" id="UP000295122">
    <property type="component" value="Unassembled WGS sequence"/>
</dbReference>
<dbReference type="Pfam" id="PF20256">
    <property type="entry name" value="MoCoBD_2"/>
    <property type="match status" value="1"/>
</dbReference>